<comment type="similarity">
    <text evidence="1">Belongs to the recoverin family.</text>
</comment>
<dbReference type="CDD" id="cd00051">
    <property type="entry name" value="EFh"/>
    <property type="match status" value="2"/>
</dbReference>
<sequence length="560" mass="64946">MKKGSFQILQNNNSLSQNESNQSQTINHANITQNERIMQKRKSTISNFSKPSQFGTSTQIENGFLPPAGTYSTLQRSKLGENLPKNQLKLMNRNITVQYLRKKQLDEAIQMKQRQMFLDAQAEYQKQKSPKKRADENKLNNTLKLSQASTYGFPNKRISQSAKSFKRDPNILYEGTRNLTSETLAKLESQKYKQKDNDFNEIVKSSADNELQYYRFRNPKTVEIERKGRIQTFIYDKKVQNRLKYSDRSKINTTALPVPKGSISVMLNVAKKDYGFNLDNFKKKIPAKSKFKMKWKTIQWLLQNKQDVIKQLFSNYSLMLKFAKNKKEGMDRAEFGELLSYVGLGAEQNLGDKLFYIFDDDNSGTVDYKELIIGLEMFKENSIDDKLRVFMELCDTDGNGNINPDQLYNVLKQNLFTHDDKVKLKGIVRQIFKECDTNGDGVLDKEELYKATSTNTLLLALLDESVKNVKRVDQIIENDLEEPFHCWVPISANFVNYKEGIHFGLVNKLLKVVENVENGYQFRKDTRQKFKEALNMGKTQKELETLKEDSLNESYIDEQN</sequence>
<feature type="domain" description="EF-hand" evidence="7">
    <location>
        <begin position="346"/>
        <end position="381"/>
    </location>
</feature>
<feature type="domain" description="EF-hand" evidence="7">
    <location>
        <begin position="423"/>
        <end position="458"/>
    </location>
</feature>
<dbReference type="KEGG" id="tet:TTHERM_00784410"/>
<dbReference type="EMBL" id="GG662770">
    <property type="protein sequence ID" value="EAR91254.3"/>
    <property type="molecule type" value="Genomic_DNA"/>
</dbReference>
<dbReference type="InterPro" id="IPR002048">
    <property type="entry name" value="EF_hand_dom"/>
</dbReference>
<organism evidence="8 9">
    <name type="scientific">Tetrahymena thermophila (strain SB210)</name>
    <dbReference type="NCBI Taxonomy" id="312017"/>
    <lineage>
        <taxon>Eukaryota</taxon>
        <taxon>Sar</taxon>
        <taxon>Alveolata</taxon>
        <taxon>Ciliophora</taxon>
        <taxon>Intramacronucleata</taxon>
        <taxon>Oligohymenophorea</taxon>
        <taxon>Hymenostomatida</taxon>
        <taxon>Tetrahymenina</taxon>
        <taxon>Tetrahymenidae</taxon>
        <taxon>Tetrahymena</taxon>
    </lineage>
</organism>
<dbReference type="Pfam" id="PF13833">
    <property type="entry name" value="EF-hand_8"/>
    <property type="match status" value="1"/>
</dbReference>
<evidence type="ECO:0000313" key="9">
    <source>
        <dbReference type="Proteomes" id="UP000009168"/>
    </source>
</evidence>
<dbReference type="RefSeq" id="XP_001011499.3">
    <property type="nucleotide sequence ID" value="XM_001011499.3"/>
</dbReference>
<dbReference type="InterPro" id="IPR018247">
    <property type="entry name" value="EF_Hand_1_Ca_BS"/>
</dbReference>
<dbReference type="SMART" id="SM00054">
    <property type="entry name" value="EFh"/>
    <property type="match status" value="3"/>
</dbReference>
<keyword evidence="9" id="KW-1185">Reference proteome</keyword>
<keyword evidence="5" id="KW-0106">Calcium</keyword>
<keyword evidence="2" id="KW-0519">Myristate</keyword>
<dbReference type="AlphaFoldDB" id="Q231P8"/>
<dbReference type="eggNOG" id="KOG0034">
    <property type="taxonomic scope" value="Eukaryota"/>
</dbReference>
<evidence type="ECO:0000256" key="1">
    <source>
        <dbReference type="ARBA" id="ARBA00006049"/>
    </source>
</evidence>
<dbReference type="SUPFAM" id="SSF47473">
    <property type="entry name" value="EF-hand"/>
    <property type="match status" value="1"/>
</dbReference>
<dbReference type="InParanoid" id="Q231P8"/>
<feature type="domain" description="EF-hand" evidence="7">
    <location>
        <begin position="382"/>
        <end position="417"/>
    </location>
</feature>
<dbReference type="Gene3D" id="1.10.238.10">
    <property type="entry name" value="EF-hand"/>
    <property type="match status" value="1"/>
</dbReference>
<dbReference type="InterPro" id="IPR011992">
    <property type="entry name" value="EF-hand-dom_pair"/>
</dbReference>
<accession>Q231P8</accession>
<dbReference type="HOGENOM" id="CLU_033966_0_0_1"/>
<dbReference type="PROSITE" id="PS50222">
    <property type="entry name" value="EF_HAND_2"/>
    <property type="match status" value="3"/>
</dbReference>
<evidence type="ECO:0000256" key="5">
    <source>
        <dbReference type="ARBA" id="ARBA00022837"/>
    </source>
</evidence>
<evidence type="ECO:0000256" key="3">
    <source>
        <dbReference type="ARBA" id="ARBA00022723"/>
    </source>
</evidence>
<dbReference type="GO" id="GO:0005509">
    <property type="term" value="F:calcium ion binding"/>
    <property type="evidence" value="ECO:0007669"/>
    <property type="project" value="InterPro"/>
</dbReference>
<dbReference type="PANTHER" id="PTHR23055">
    <property type="entry name" value="CALCIUM BINDING PROTEINS"/>
    <property type="match status" value="1"/>
</dbReference>
<protein>
    <submittedName>
        <fullName evidence="8">EF-hand pair protein</fullName>
    </submittedName>
</protein>
<gene>
    <name evidence="8" type="ORF">TTHERM_00784410</name>
</gene>
<name>Q231P8_TETTS</name>
<reference evidence="9" key="1">
    <citation type="journal article" date="2006" name="PLoS Biol.">
        <title>Macronuclear genome sequence of the ciliate Tetrahymena thermophila, a model eukaryote.</title>
        <authorList>
            <person name="Eisen J.A."/>
            <person name="Coyne R.S."/>
            <person name="Wu M."/>
            <person name="Wu D."/>
            <person name="Thiagarajan M."/>
            <person name="Wortman J.R."/>
            <person name="Badger J.H."/>
            <person name="Ren Q."/>
            <person name="Amedeo P."/>
            <person name="Jones K.M."/>
            <person name="Tallon L.J."/>
            <person name="Delcher A.L."/>
            <person name="Salzberg S.L."/>
            <person name="Silva J.C."/>
            <person name="Haas B.J."/>
            <person name="Majoros W.H."/>
            <person name="Farzad M."/>
            <person name="Carlton J.M."/>
            <person name="Smith R.K. Jr."/>
            <person name="Garg J."/>
            <person name="Pearlman R.E."/>
            <person name="Karrer K.M."/>
            <person name="Sun L."/>
            <person name="Manning G."/>
            <person name="Elde N.C."/>
            <person name="Turkewitz A.P."/>
            <person name="Asai D.J."/>
            <person name="Wilkes D.E."/>
            <person name="Wang Y."/>
            <person name="Cai H."/>
            <person name="Collins K."/>
            <person name="Stewart B.A."/>
            <person name="Lee S.R."/>
            <person name="Wilamowska K."/>
            <person name="Weinberg Z."/>
            <person name="Ruzzo W.L."/>
            <person name="Wloga D."/>
            <person name="Gaertig J."/>
            <person name="Frankel J."/>
            <person name="Tsao C.-C."/>
            <person name="Gorovsky M.A."/>
            <person name="Keeling P.J."/>
            <person name="Waller R.F."/>
            <person name="Patron N.J."/>
            <person name="Cherry J.M."/>
            <person name="Stover N.A."/>
            <person name="Krieger C.J."/>
            <person name="del Toro C."/>
            <person name="Ryder H.F."/>
            <person name="Williamson S.C."/>
            <person name="Barbeau R.A."/>
            <person name="Hamilton E.P."/>
            <person name="Orias E."/>
        </authorList>
    </citation>
    <scope>NUCLEOTIDE SEQUENCE [LARGE SCALE GENOMIC DNA]</scope>
    <source>
        <strain evidence="9">SB210</strain>
    </source>
</reference>
<dbReference type="PROSITE" id="PS00018">
    <property type="entry name" value="EF_HAND_1"/>
    <property type="match status" value="2"/>
</dbReference>
<keyword evidence="4" id="KW-0677">Repeat</keyword>
<proteinExistence type="inferred from homology"/>
<evidence type="ECO:0000313" key="8">
    <source>
        <dbReference type="EMBL" id="EAR91254.3"/>
    </source>
</evidence>
<dbReference type="GeneID" id="7841999"/>
<evidence type="ECO:0000256" key="4">
    <source>
        <dbReference type="ARBA" id="ARBA00022737"/>
    </source>
</evidence>
<evidence type="ECO:0000259" key="7">
    <source>
        <dbReference type="PROSITE" id="PS50222"/>
    </source>
</evidence>
<dbReference type="STRING" id="312017.Q231P8"/>
<dbReference type="OrthoDB" id="286860at2759"/>
<evidence type="ECO:0000256" key="2">
    <source>
        <dbReference type="ARBA" id="ARBA00022707"/>
    </source>
</evidence>
<dbReference type="Proteomes" id="UP000009168">
    <property type="component" value="Unassembled WGS sequence"/>
</dbReference>
<dbReference type="PANTHER" id="PTHR23055:SF178">
    <property type="entry name" value="NEUROCALCIN HOMOLOG"/>
    <property type="match status" value="1"/>
</dbReference>
<keyword evidence="3" id="KW-0479">Metal-binding</keyword>
<dbReference type="Pfam" id="PF13499">
    <property type="entry name" value="EF-hand_7"/>
    <property type="match status" value="1"/>
</dbReference>
<dbReference type="InterPro" id="IPR028846">
    <property type="entry name" value="Recoverin"/>
</dbReference>
<keyword evidence="6" id="KW-0449">Lipoprotein</keyword>
<evidence type="ECO:0000256" key="6">
    <source>
        <dbReference type="ARBA" id="ARBA00023288"/>
    </source>
</evidence>